<protein>
    <submittedName>
        <fullName evidence="1">Uncharacterized protein</fullName>
    </submittedName>
</protein>
<evidence type="ECO:0000313" key="1">
    <source>
        <dbReference type="EMBL" id="GBP83406.1"/>
    </source>
</evidence>
<gene>
    <name evidence="1" type="ORF">EVAR_63071_1</name>
</gene>
<accession>A0A4C1Z473</accession>
<name>A0A4C1Z473_EUMVA</name>
<evidence type="ECO:0000313" key="2">
    <source>
        <dbReference type="Proteomes" id="UP000299102"/>
    </source>
</evidence>
<organism evidence="1 2">
    <name type="scientific">Eumeta variegata</name>
    <name type="common">Bagworm moth</name>
    <name type="synonym">Eumeta japonica</name>
    <dbReference type="NCBI Taxonomy" id="151549"/>
    <lineage>
        <taxon>Eukaryota</taxon>
        <taxon>Metazoa</taxon>
        <taxon>Ecdysozoa</taxon>
        <taxon>Arthropoda</taxon>
        <taxon>Hexapoda</taxon>
        <taxon>Insecta</taxon>
        <taxon>Pterygota</taxon>
        <taxon>Neoptera</taxon>
        <taxon>Endopterygota</taxon>
        <taxon>Lepidoptera</taxon>
        <taxon>Glossata</taxon>
        <taxon>Ditrysia</taxon>
        <taxon>Tineoidea</taxon>
        <taxon>Psychidae</taxon>
        <taxon>Oiketicinae</taxon>
        <taxon>Eumeta</taxon>
    </lineage>
</organism>
<sequence>MDIMVLMSSPRADAAVPALLGTLVGLGHSCRVVSLASSGTLSCLALNYGLTFGGGAGTKTASPPAVLFLARLTLLDEVLDISHNETARDSLMPRVHTVDSGSTVLSYFSIRGLGINARQPANVEQVFEYVLSHLGLFQDSQGHS</sequence>
<dbReference type="AlphaFoldDB" id="A0A4C1Z473"/>
<proteinExistence type="predicted"/>
<comment type="caution">
    <text evidence="1">The sequence shown here is derived from an EMBL/GenBank/DDBJ whole genome shotgun (WGS) entry which is preliminary data.</text>
</comment>
<dbReference type="Proteomes" id="UP000299102">
    <property type="component" value="Unassembled WGS sequence"/>
</dbReference>
<dbReference type="EMBL" id="BGZK01001619">
    <property type="protein sequence ID" value="GBP83406.1"/>
    <property type="molecule type" value="Genomic_DNA"/>
</dbReference>
<reference evidence="1 2" key="1">
    <citation type="journal article" date="2019" name="Commun. Biol.">
        <title>The bagworm genome reveals a unique fibroin gene that provides high tensile strength.</title>
        <authorList>
            <person name="Kono N."/>
            <person name="Nakamura H."/>
            <person name="Ohtoshi R."/>
            <person name="Tomita M."/>
            <person name="Numata K."/>
            <person name="Arakawa K."/>
        </authorList>
    </citation>
    <scope>NUCLEOTIDE SEQUENCE [LARGE SCALE GENOMIC DNA]</scope>
</reference>
<keyword evidence="2" id="KW-1185">Reference proteome</keyword>